<evidence type="ECO:0000313" key="2">
    <source>
        <dbReference type="EMBL" id="OGK54578.1"/>
    </source>
</evidence>
<dbReference type="PANTHER" id="PTHR34322">
    <property type="entry name" value="TRANSPOSASE, Y1_TNP DOMAIN-CONTAINING"/>
    <property type="match status" value="1"/>
</dbReference>
<name>A0A1F7JG27_9BACT</name>
<gene>
    <name evidence="2" type="ORF">A3H78_01690</name>
</gene>
<dbReference type="Proteomes" id="UP000177418">
    <property type="component" value="Unassembled WGS sequence"/>
</dbReference>
<dbReference type="AlphaFoldDB" id="A0A1F7JG27"/>
<organism evidence="2 3">
    <name type="scientific">Candidatus Roizmanbacteria bacterium RIFCSPLOWO2_02_FULL_36_11</name>
    <dbReference type="NCBI Taxonomy" id="1802071"/>
    <lineage>
        <taxon>Bacteria</taxon>
        <taxon>Candidatus Roizmaniibacteriota</taxon>
    </lineage>
</organism>
<evidence type="ECO:0000259" key="1">
    <source>
        <dbReference type="SMART" id="SM01321"/>
    </source>
</evidence>
<dbReference type="GO" id="GO:0004803">
    <property type="term" value="F:transposase activity"/>
    <property type="evidence" value="ECO:0007669"/>
    <property type="project" value="InterPro"/>
</dbReference>
<feature type="domain" description="Transposase IS200-like" evidence="1">
    <location>
        <begin position="1"/>
        <end position="108"/>
    </location>
</feature>
<reference evidence="2 3" key="1">
    <citation type="journal article" date="2016" name="Nat. Commun.">
        <title>Thousands of microbial genomes shed light on interconnected biogeochemical processes in an aquifer system.</title>
        <authorList>
            <person name="Anantharaman K."/>
            <person name="Brown C.T."/>
            <person name="Hug L.A."/>
            <person name="Sharon I."/>
            <person name="Castelle C.J."/>
            <person name="Probst A.J."/>
            <person name="Thomas B.C."/>
            <person name="Singh A."/>
            <person name="Wilkins M.J."/>
            <person name="Karaoz U."/>
            <person name="Brodie E.L."/>
            <person name="Williams K.H."/>
            <person name="Hubbard S.S."/>
            <person name="Banfield J.F."/>
        </authorList>
    </citation>
    <scope>NUCLEOTIDE SEQUENCE [LARGE SCALE GENOMIC DNA]</scope>
</reference>
<dbReference type="EMBL" id="MGAV01000014">
    <property type="protein sequence ID" value="OGK54578.1"/>
    <property type="molecule type" value="Genomic_DNA"/>
</dbReference>
<accession>A0A1F7JG27</accession>
<proteinExistence type="predicted"/>
<evidence type="ECO:0000313" key="3">
    <source>
        <dbReference type="Proteomes" id="UP000177418"/>
    </source>
</evidence>
<dbReference type="Gene3D" id="3.30.70.1290">
    <property type="entry name" value="Transposase IS200-like"/>
    <property type="match status" value="1"/>
</dbReference>
<dbReference type="Pfam" id="PF01797">
    <property type="entry name" value="Y1_Tnp"/>
    <property type="match status" value="1"/>
</dbReference>
<dbReference type="SUPFAM" id="SSF143422">
    <property type="entry name" value="Transposase IS200-like"/>
    <property type="match status" value="1"/>
</dbReference>
<dbReference type="SMART" id="SM01321">
    <property type="entry name" value="Y1_Tnp"/>
    <property type="match status" value="1"/>
</dbReference>
<protein>
    <recommendedName>
        <fullName evidence="1">Transposase IS200-like domain-containing protein</fullName>
    </recommendedName>
</protein>
<dbReference type="InterPro" id="IPR036515">
    <property type="entry name" value="Transposase_17_sf"/>
</dbReference>
<dbReference type="GO" id="GO:0006313">
    <property type="term" value="P:DNA transposition"/>
    <property type="evidence" value="ECO:0007669"/>
    <property type="project" value="InterPro"/>
</dbReference>
<comment type="caution">
    <text evidence="2">The sequence shown here is derived from an EMBL/GenBank/DDBJ whole genome shotgun (WGS) entry which is preliminary data.</text>
</comment>
<dbReference type="PANTHER" id="PTHR34322:SF2">
    <property type="entry name" value="TRANSPOSASE IS200-LIKE DOMAIN-CONTAINING PROTEIN"/>
    <property type="match status" value="1"/>
</dbReference>
<sequence length="180" mass="21351">MKARLSFSRFLDLPESDRNRIIIQLGDAKFFRVELLSYCLMPTHYHFLLKQNIDSGLSHFISLVMNSFTRHVNLETDGLGPIFLTKFKSEQIDNDEELKHVSRYIHLNPYTSKLVNNISALNKYPWTSYREYIAGEKRLCNINPVMSLFNNKRESYRDFVENHADYQRTLETVKHASRWK</sequence>
<dbReference type="GO" id="GO:0003677">
    <property type="term" value="F:DNA binding"/>
    <property type="evidence" value="ECO:0007669"/>
    <property type="project" value="InterPro"/>
</dbReference>
<dbReference type="InterPro" id="IPR002686">
    <property type="entry name" value="Transposase_17"/>
</dbReference>